<dbReference type="InterPro" id="IPR010920">
    <property type="entry name" value="LSM_dom_sf"/>
</dbReference>
<organism evidence="11 12">
    <name type="scientific">Golovinomyces cichoracearum</name>
    <dbReference type="NCBI Taxonomy" id="62708"/>
    <lineage>
        <taxon>Eukaryota</taxon>
        <taxon>Fungi</taxon>
        <taxon>Dikarya</taxon>
        <taxon>Ascomycota</taxon>
        <taxon>Pezizomycotina</taxon>
        <taxon>Leotiomycetes</taxon>
        <taxon>Erysiphales</taxon>
        <taxon>Erysiphaceae</taxon>
        <taxon>Golovinomyces</taxon>
    </lineage>
</organism>
<keyword evidence="7" id="KW-0539">Nucleus</keyword>
<dbReference type="EMBL" id="MCBR01004474">
    <property type="protein sequence ID" value="RKF79648.1"/>
    <property type="molecule type" value="Genomic_DNA"/>
</dbReference>
<keyword evidence="3" id="KW-0507">mRNA processing</keyword>
<evidence type="ECO:0000256" key="7">
    <source>
        <dbReference type="ARBA" id="ARBA00023242"/>
    </source>
</evidence>
<dbReference type="GO" id="GO:0005688">
    <property type="term" value="C:U6 snRNP"/>
    <property type="evidence" value="ECO:0007669"/>
    <property type="project" value="TreeGrafter"/>
</dbReference>
<proteinExistence type="inferred from homology"/>
<dbReference type="GO" id="GO:0097526">
    <property type="term" value="C:spliceosomal tri-snRNP complex"/>
    <property type="evidence" value="ECO:0007669"/>
    <property type="project" value="TreeGrafter"/>
</dbReference>
<evidence type="ECO:0000256" key="3">
    <source>
        <dbReference type="ARBA" id="ARBA00022664"/>
    </source>
</evidence>
<evidence type="ECO:0000256" key="6">
    <source>
        <dbReference type="ARBA" id="ARBA00023187"/>
    </source>
</evidence>
<dbReference type="InterPro" id="IPR017132">
    <property type="entry name" value="Lsm7"/>
</dbReference>
<evidence type="ECO:0000259" key="10">
    <source>
        <dbReference type="SMART" id="SM00651"/>
    </source>
</evidence>
<evidence type="ECO:0000256" key="1">
    <source>
        <dbReference type="ARBA" id="ARBA00004123"/>
    </source>
</evidence>
<comment type="similarity">
    <text evidence="2">Belongs to the snRNP Sm proteins family.</text>
</comment>
<comment type="caution">
    <text evidence="11">The sequence shown here is derived from an EMBL/GenBank/DDBJ whole genome shotgun (WGS) entry which is preliminary data.</text>
</comment>
<dbReference type="GO" id="GO:0000956">
    <property type="term" value="P:nuclear-transcribed mRNA catabolic process"/>
    <property type="evidence" value="ECO:0007669"/>
    <property type="project" value="InterPro"/>
</dbReference>
<accession>A0A420IYQ2</accession>
<dbReference type="OrthoDB" id="204958at2759"/>
<evidence type="ECO:0000256" key="2">
    <source>
        <dbReference type="ARBA" id="ARBA00006850"/>
    </source>
</evidence>
<comment type="subcellular location">
    <subcellularLocation>
        <location evidence="1">Nucleus</location>
    </subcellularLocation>
</comment>
<dbReference type="AlphaFoldDB" id="A0A420IYQ2"/>
<keyword evidence="5" id="KW-0694">RNA-binding</keyword>
<evidence type="ECO:0000256" key="4">
    <source>
        <dbReference type="ARBA" id="ARBA00022728"/>
    </source>
</evidence>
<dbReference type="Pfam" id="PF01423">
    <property type="entry name" value="LSM"/>
    <property type="match status" value="1"/>
</dbReference>
<keyword evidence="6" id="KW-0508">mRNA splicing</keyword>
<reference evidence="11 12" key="1">
    <citation type="journal article" date="2018" name="BMC Genomics">
        <title>Comparative genome analyses reveal sequence features reflecting distinct modes of host-adaptation between dicot and monocot powdery mildew.</title>
        <authorList>
            <person name="Wu Y."/>
            <person name="Ma X."/>
            <person name="Pan Z."/>
            <person name="Kale S.D."/>
            <person name="Song Y."/>
            <person name="King H."/>
            <person name="Zhang Q."/>
            <person name="Presley C."/>
            <person name="Deng X."/>
            <person name="Wei C.I."/>
            <person name="Xiao S."/>
        </authorList>
    </citation>
    <scope>NUCLEOTIDE SEQUENCE [LARGE SCALE GENOMIC DNA]</scope>
    <source>
        <strain evidence="11">UCSC1</strain>
    </source>
</reference>
<dbReference type="GO" id="GO:0071013">
    <property type="term" value="C:catalytic step 2 spliceosome"/>
    <property type="evidence" value="ECO:0007669"/>
    <property type="project" value="TreeGrafter"/>
</dbReference>
<dbReference type="GO" id="GO:0000398">
    <property type="term" value="P:mRNA splicing, via spliceosome"/>
    <property type="evidence" value="ECO:0007669"/>
    <property type="project" value="InterPro"/>
</dbReference>
<dbReference type="Proteomes" id="UP000285405">
    <property type="component" value="Unassembled WGS sequence"/>
</dbReference>
<dbReference type="InterPro" id="IPR044641">
    <property type="entry name" value="Lsm7/SmG-like"/>
</dbReference>
<evidence type="ECO:0000256" key="8">
    <source>
        <dbReference type="ARBA" id="ARBA00023274"/>
    </source>
</evidence>
<dbReference type="SMART" id="SM00651">
    <property type="entry name" value="Sm"/>
    <property type="match status" value="1"/>
</dbReference>
<feature type="domain" description="Sm" evidence="10">
    <location>
        <begin position="80"/>
        <end position="151"/>
    </location>
</feature>
<feature type="compositionally biased region" description="Low complexity" evidence="9">
    <location>
        <begin position="1"/>
        <end position="16"/>
    </location>
</feature>
<dbReference type="Gene3D" id="2.30.30.100">
    <property type="match status" value="1"/>
</dbReference>
<gene>
    <name evidence="11" type="ORF">GcC1_044002</name>
</gene>
<keyword evidence="4" id="KW-0747">Spliceosome</keyword>
<dbReference type="InterPro" id="IPR001163">
    <property type="entry name" value="Sm_dom_euk/arc"/>
</dbReference>
<protein>
    <submittedName>
        <fullName evidence="11">U6 snRNA-associated Sm-like protein LSm7</fullName>
    </submittedName>
</protein>
<feature type="region of interest" description="Disordered" evidence="9">
    <location>
        <begin position="1"/>
        <end position="35"/>
    </location>
</feature>
<dbReference type="PANTHER" id="PTHR10553:SF5">
    <property type="entry name" value="U6 SNRNA-ASSOCIATED SM-LIKE PROTEIN LSM7"/>
    <property type="match status" value="1"/>
</dbReference>
<dbReference type="CDD" id="cd01729">
    <property type="entry name" value="LSm7"/>
    <property type="match status" value="1"/>
</dbReference>
<evidence type="ECO:0000256" key="9">
    <source>
        <dbReference type="SAM" id="MobiDB-lite"/>
    </source>
</evidence>
<keyword evidence="8" id="KW-0687">Ribonucleoprotein</keyword>
<dbReference type="PIRSF" id="PIRSF037188">
    <property type="entry name" value="U6_snRNA_Lsm7"/>
    <property type="match status" value="1"/>
</dbReference>
<name>A0A420IYQ2_9PEZI</name>
<dbReference type="GO" id="GO:0071004">
    <property type="term" value="C:U2-type prespliceosome"/>
    <property type="evidence" value="ECO:0007669"/>
    <property type="project" value="TreeGrafter"/>
</dbReference>
<evidence type="ECO:0000313" key="12">
    <source>
        <dbReference type="Proteomes" id="UP000285405"/>
    </source>
</evidence>
<evidence type="ECO:0000313" key="11">
    <source>
        <dbReference type="EMBL" id="RKF79648.1"/>
    </source>
</evidence>
<dbReference type="GO" id="GO:0003723">
    <property type="term" value="F:RNA binding"/>
    <property type="evidence" value="ECO:0007669"/>
    <property type="project" value="UniProtKB-KW"/>
</dbReference>
<evidence type="ECO:0000256" key="5">
    <source>
        <dbReference type="ARBA" id="ARBA00022884"/>
    </source>
</evidence>
<dbReference type="SUPFAM" id="SSF50182">
    <property type="entry name" value="Sm-like ribonucleoproteins"/>
    <property type="match status" value="1"/>
</dbReference>
<dbReference type="PANTHER" id="PTHR10553">
    <property type="entry name" value="SMALL NUCLEAR RIBONUCLEOPROTEIN"/>
    <property type="match status" value="1"/>
</dbReference>
<dbReference type="GO" id="GO:1990726">
    <property type="term" value="C:Lsm1-7-Pat1 complex"/>
    <property type="evidence" value="ECO:0007669"/>
    <property type="project" value="TreeGrafter"/>
</dbReference>
<sequence length="166" mass="18226">MSQRGQYRGNRGANRGNRGGRGGYDSSRVGSSADRPKKENILDLGKYMDKKISVKMTGGREGNTVRGEVGLTYVLPLPKILVFKLIQRIVTGFLKGYDALMNLVLDDVEESMHDSQENMLIKKIVDDENKITTRSLGLVVVRGTLLVLISPVDGSEEIANPFVQGS</sequence>